<keyword evidence="6" id="KW-0175">Coiled coil</keyword>
<comment type="caution">
    <text evidence="9">The sequence shown here is derived from an EMBL/GenBank/DDBJ whole genome shotgun (WGS) entry which is preliminary data.</text>
</comment>
<evidence type="ECO:0000256" key="6">
    <source>
        <dbReference type="SAM" id="Coils"/>
    </source>
</evidence>
<keyword evidence="7" id="KW-0812">Transmembrane</keyword>
<protein>
    <recommendedName>
        <fullName evidence="2 5">Cell shape-determining protein MreC</fullName>
    </recommendedName>
    <alternativeName>
        <fullName evidence="4 5">Cell shape protein MreC</fullName>
    </alternativeName>
</protein>
<keyword evidence="7" id="KW-0472">Membrane</keyword>
<dbReference type="PANTHER" id="PTHR34138">
    <property type="entry name" value="CELL SHAPE-DETERMINING PROTEIN MREC"/>
    <property type="match status" value="1"/>
</dbReference>
<dbReference type="GO" id="GO:0005886">
    <property type="term" value="C:plasma membrane"/>
    <property type="evidence" value="ECO:0007669"/>
    <property type="project" value="TreeGrafter"/>
</dbReference>
<evidence type="ECO:0000256" key="4">
    <source>
        <dbReference type="ARBA" id="ARBA00032089"/>
    </source>
</evidence>
<dbReference type="InterPro" id="IPR042175">
    <property type="entry name" value="Cell/Rod_MreC_2"/>
</dbReference>
<comment type="function">
    <text evidence="5">Involved in formation and maintenance of cell shape.</text>
</comment>
<evidence type="ECO:0000256" key="2">
    <source>
        <dbReference type="ARBA" id="ARBA00013855"/>
    </source>
</evidence>
<evidence type="ECO:0000313" key="10">
    <source>
        <dbReference type="Proteomes" id="UP000826793"/>
    </source>
</evidence>
<comment type="similarity">
    <text evidence="1 5">Belongs to the MreC family.</text>
</comment>
<dbReference type="InterPro" id="IPR007221">
    <property type="entry name" value="MreC"/>
</dbReference>
<dbReference type="Proteomes" id="UP000826793">
    <property type="component" value="Unassembled WGS sequence"/>
</dbReference>
<dbReference type="GO" id="GO:0008360">
    <property type="term" value="P:regulation of cell shape"/>
    <property type="evidence" value="ECO:0007669"/>
    <property type="project" value="UniProtKB-KW"/>
</dbReference>
<evidence type="ECO:0000259" key="8">
    <source>
        <dbReference type="Pfam" id="PF04085"/>
    </source>
</evidence>
<organism evidence="9 10">
    <name type="scientific">Candidatus Acutalibacter pullicola</name>
    <dbReference type="NCBI Taxonomy" id="2838417"/>
    <lineage>
        <taxon>Bacteria</taxon>
        <taxon>Bacillati</taxon>
        <taxon>Bacillota</taxon>
        <taxon>Clostridia</taxon>
        <taxon>Eubacteriales</taxon>
        <taxon>Acutalibacteraceae</taxon>
        <taxon>Acutalibacter</taxon>
    </lineage>
</organism>
<sequence length="296" mass="31470">MKDFFKTSSFKVLAIAVVVLLGLIIYTASAGGSFLASLLGFVTSPMQSVSTSTTGKVTEFVDLNSLSREELQDMVDSLNQENAQLREQLVDYESLQKENEQLKTQLEITEEVPENTLRAATVIGRDPNDVFYGFSLDQGTLAGVEAGDPVITQSGLVGVVSQAYATTSKVTCILSEDINVSAVAPSRGESGVICSDITTASSGLLRMRYLASDTQVQAGDIITTSGAGGTFPKDIIIGEVQSVQKADNDVSMVAMVRPYEDLTAVEEVFVVIDFPGAGEDTGIPLEEDPAGQEDTE</sequence>
<dbReference type="Pfam" id="PF04085">
    <property type="entry name" value="MreC"/>
    <property type="match status" value="1"/>
</dbReference>
<evidence type="ECO:0000256" key="3">
    <source>
        <dbReference type="ARBA" id="ARBA00022960"/>
    </source>
</evidence>
<evidence type="ECO:0000256" key="7">
    <source>
        <dbReference type="SAM" id="Phobius"/>
    </source>
</evidence>
<reference evidence="9" key="2">
    <citation type="submission" date="2021-04" db="EMBL/GenBank/DDBJ databases">
        <authorList>
            <person name="Gilroy R."/>
        </authorList>
    </citation>
    <scope>NUCLEOTIDE SEQUENCE</scope>
    <source>
        <strain evidence="9">CHK185-1770</strain>
    </source>
</reference>
<dbReference type="InterPro" id="IPR042177">
    <property type="entry name" value="Cell/Rod_1"/>
</dbReference>
<evidence type="ECO:0000313" key="9">
    <source>
        <dbReference type="EMBL" id="HJB97619.1"/>
    </source>
</evidence>
<gene>
    <name evidence="9" type="primary">mreC</name>
    <name evidence="9" type="ORF">H9710_03465</name>
</gene>
<accession>A0A9D2SEL3</accession>
<dbReference type="Gene3D" id="2.40.10.350">
    <property type="entry name" value="Rod shape-determining protein MreC, domain 2"/>
    <property type="match status" value="1"/>
</dbReference>
<dbReference type="AlphaFoldDB" id="A0A9D2SEL3"/>
<keyword evidence="3 5" id="KW-0133">Cell shape</keyword>
<dbReference type="NCBIfam" id="TIGR00219">
    <property type="entry name" value="mreC"/>
    <property type="match status" value="1"/>
</dbReference>
<reference evidence="9" key="1">
    <citation type="journal article" date="2021" name="PeerJ">
        <title>Extensive microbial diversity within the chicken gut microbiome revealed by metagenomics and culture.</title>
        <authorList>
            <person name="Gilroy R."/>
            <person name="Ravi A."/>
            <person name="Getino M."/>
            <person name="Pursley I."/>
            <person name="Horton D.L."/>
            <person name="Alikhan N.F."/>
            <person name="Baker D."/>
            <person name="Gharbi K."/>
            <person name="Hall N."/>
            <person name="Watson M."/>
            <person name="Adriaenssens E.M."/>
            <person name="Foster-Nyarko E."/>
            <person name="Jarju S."/>
            <person name="Secka A."/>
            <person name="Antonio M."/>
            <person name="Oren A."/>
            <person name="Chaudhuri R.R."/>
            <person name="La Ragione R."/>
            <person name="Hildebrand F."/>
            <person name="Pallen M.J."/>
        </authorList>
    </citation>
    <scope>NUCLEOTIDE SEQUENCE</scope>
    <source>
        <strain evidence="9">CHK185-1770</strain>
    </source>
</reference>
<feature type="domain" description="Rod shape-determining protein MreC beta-barrel core" evidence="8">
    <location>
        <begin position="122"/>
        <end position="271"/>
    </location>
</feature>
<dbReference type="Gene3D" id="2.40.10.340">
    <property type="entry name" value="Rod shape-determining protein MreC, domain 1"/>
    <property type="match status" value="1"/>
</dbReference>
<dbReference type="PANTHER" id="PTHR34138:SF1">
    <property type="entry name" value="CELL SHAPE-DETERMINING PROTEIN MREC"/>
    <property type="match status" value="1"/>
</dbReference>
<name>A0A9D2SEL3_9FIRM</name>
<evidence type="ECO:0000256" key="1">
    <source>
        <dbReference type="ARBA" id="ARBA00009369"/>
    </source>
</evidence>
<feature type="transmembrane region" description="Helical" evidence="7">
    <location>
        <begin position="12"/>
        <end position="42"/>
    </location>
</feature>
<dbReference type="InterPro" id="IPR055342">
    <property type="entry name" value="MreC_beta-barrel_core"/>
</dbReference>
<proteinExistence type="inferred from homology"/>
<keyword evidence="7" id="KW-1133">Transmembrane helix</keyword>
<dbReference type="PIRSF" id="PIRSF038471">
    <property type="entry name" value="MreC"/>
    <property type="match status" value="1"/>
</dbReference>
<evidence type="ECO:0000256" key="5">
    <source>
        <dbReference type="PIRNR" id="PIRNR038471"/>
    </source>
</evidence>
<feature type="coiled-coil region" evidence="6">
    <location>
        <begin position="68"/>
        <end position="112"/>
    </location>
</feature>
<dbReference type="EMBL" id="DWXG01000031">
    <property type="protein sequence ID" value="HJB97619.1"/>
    <property type="molecule type" value="Genomic_DNA"/>
</dbReference>